<gene>
    <name evidence="1" type="ORF">HEQ75_04865</name>
</gene>
<dbReference type="RefSeq" id="WP_168027803.1">
    <property type="nucleotide sequence ID" value="NZ_JAAVNE010000005.1"/>
</dbReference>
<keyword evidence="2" id="KW-1185">Reference proteome</keyword>
<dbReference type="EMBL" id="JAAVNE010000005">
    <property type="protein sequence ID" value="NKC30182.1"/>
    <property type="molecule type" value="Genomic_DNA"/>
</dbReference>
<evidence type="ECO:0000313" key="1">
    <source>
        <dbReference type="EMBL" id="NKC30182.1"/>
    </source>
</evidence>
<dbReference type="Proteomes" id="UP000787635">
    <property type="component" value="Unassembled WGS sequence"/>
</dbReference>
<protein>
    <submittedName>
        <fullName evidence="1">Uncharacterized protein</fullName>
    </submittedName>
</protein>
<sequence>MDDETRAEIRKLRQETRSAAAFLTHALTVMAGEDVARRTFLDSLIAQYEGALATDGGKAIMSIIRQAHDLPASDVRRLYPDGLAG</sequence>
<reference evidence="1 2" key="1">
    <citation type="submission" date="2020-03" db="EMBL/GenBank/DDBJ databases">
        <title>Roseomonas selenitidurans sp. nov. isolated from urban soil.</title>
        <authorList>
            <person name="Liu H."/>
        </authorList>
    </citation>
    <scope>NUCLEOTIDE SEQUENCE [LARGE SCALE GENOMIC DNA]</scope>
    <source>
        <strain evidence="1 2">BU-1</strain>
    </source>
</reference>
<accession>A0ABX1DZ46</accession>
<organism evidence="1 2">
    <name type="scientific">Falsiroseomonas selenitidurans</name>
    <dbReference type="NCBI Taxonomy" id="2716335"/>
    <lineage>
        <taxon>Bacteria</taxon>
        <taxon>Pseudomonadati</taxon>
        <taxon>Pseudomonadota</taxon>
        <taxon>Alphaproteobacteria</taxon>
        <taxon>Acetobacterales</taxon>
        <taxon>Roseomonadaceae</taxon>
        <taxon>Falsiroseomonas</taxon>
    </lineage>
</organism>
<evidence type="ECO:0000313" key="2">
    <source>
        <dbReference type="Proteomes" id="UP000787635"/>
    </source>
</evidence>
<comment type="caution">
    <text evidence="1">The sequence shown here is derived from an EMBL/GenBank/DDBJ whole genome shotgun (WGS) entry which is preliminary data.</text>
</comment>
<name>A0ABX1DZ46_9PROT</name>
<proteinExistence type="predicted"/>